<dbReference type="InterPro" id="IPR049449">
    <property type="entry name" value="TesB_ACOT8-like_N"/>
</dbReference>
<sequence length="272" mass="28791">MISVLEEDTTGKPRPDGGFDLQLSPRWGIGGGRLNGGYQLAAALYPLSTIMADAGRPDPVVASASFLRPAVPGPARLDTAVHRVGRRLASGSAQLSQPGPDGDPREVVRLEASFGDLAGSASDRWDGEAAPVLPPPDACLDLLAGTDMRADASVTERIGFRVPELPGWRRGEPTGDPTAEFWVDFADGSDPTLRSLAFVVDCATPVVAELEGRLSNTAQLTVHLREHPAPGPLACRVRTRHVAHGLHEEDFDVWDSSGVLCAQSRQLAVLVG</sequence>
<evidence type="ECO:0000259" key="3">
    <source>
        <dbReference type="Pfam" id="PF20789"/>
    </source>
</evidence>
<organism evidence="4 5">
    <name type="scientific">Actinomycetospora endophytica</name>
    <dbReference type="NCBI Taxonomy" id="2291215"/>
    <lineage>
        <taxon>Bacteria</taxon>
        <taxon>Bacillati</taxon>
        <taxon>Actinomycetota</taxon>
        <taxon>Actinomycetes</taxon>
        <taxon>Pseudonocardiales</taxon>
        <taxon>Pseudonocardiaceae</taxon>
        <taxon>Actinomycetospora</taxon>
    </lineage>
</organism>
<comment type="caution">
    <text evidence="4">The sequence shown here is derived from an EMBL/GenBank/DDBJ whole genome shotgun (WGS) entry which is preliminary data.</text>
</comment>
<evidence type="ECO:0000259" key="2">
    <source>
        <dbReference type="Pfam" id="PF13622"/>
    </source>
</evidence>
<evidence type="ECO:0000256" key="1">
    <source>
        <dbReference type="SAM" id="MobiDB-lite"/>
    </source>
</evidence>
<dbReference type="Gene3D" id="2.40.160.210">
    <property type="entry name" value="Acyl-CoA thioesterase, double hotdog domain"/>
    <property type="match status" value="1"/>
</dbReference>
<protein>
    <submittedName>
        <fullName evidence="4">Thioesterase family protein</fullName>
    </submittedName>
</protein>
<dbReference type="InterPro" id="IPR052389">
    <property type="entry name" value="Sec_Metab_Biosynth-Assoc"/>
</dbReference>
<dbReference type="Proteomes" id="UP001199469">
    <property type="component" value="Unassembled WGS sequence"/>
</dbReference>
<dbReference type="InterPro" id="IPR042171">
    <property type="entry name" value="Acyl-CoA_hotdog"/>
</dbReference>
<dbReference type="RefSeq" id="WP_230734765.1">
    <property type="nucleotide sequence ID" value="NZ_JAJNDB010000002.1"/>
</dbReference>
<keyword evidence="5" id="KW-1185">Reference proteome</keyword>
<dbReference type="InterPro" id="IPR029069">
    <property type="entry name" value="HotDog_dom_sf"/>
</dbReference>
<dbReference type="EMBL" id="JAJNDB010000002">
    <property type="protein sequence ID" value="MCD2194628.1"/>
    <property type="molecule type" value="Genomic_DNA"/>
</dbReference>
<dbReference type="Pfam" id="PF13622">
    <property type="entry name" value="4HBT_3"/>
    <property type="match status" value="1"/>
</dbReference>
<evidence type="ECO:0000313" key="5">
    <source>
        <dbReference type="Proteomes" id="UP001199469"/>
    </source>
</evidence>
<feature type="region of interest" description="Disordered" evidence="1">
    <location>
        <begin position="1"/>
        <end position="20"/>
    </location>
</feature>
<dbReference type="SUPFAM" id="SSF54637">
    <property type="entry name" value="Thioesterase/thiol ester dehydrase-isomerase"/>
    <property type="match status" value="2"/>
</dbReference>
<name>A0ABS8P8Q5_9PSEU</name>
<evidence type="ECO:0000313" key="4">
    <source>
        <dbReference type="EMBL" id="MCD2194628.1"/>
    </source>
</evidence>
<reference evidence="4 5" key="1">
    <citation type="submission" date="2021-11" db="EMBL/GenBank/DDBJ databases">
        <title>Draft genome sequence of Actinomycetospora sp. SF1 isolated from the rhizosphere soil.</title>
        <authorList>
            <person name="Duangmal K."/>
            <person name="Chantavorakit T."/>
        </authorList>
    </citation>
    <scope>NUCLEOTIDE SEQUENCE [LARGE SCALE GENOMIC DNA]</scope>
    <source>
        <strain evidence="4 5">TBRC 5722</strain>
    </source>
</reference>
<feature type="domain" description="Acyl-CoA thioesterase-like C-terminal" evidence="3">
    <location>
        <begin position="148"/>
        <end position="269"/>
    </location>
</feature>
<dbReference type="PANTHER" id="PTHR38110:SF1">
    <property type="entry name" value="THIOESTERASE DOMAIN-CONTAINING PROTEIN"/>
    <property type="match status" value="1"/>
</dbReference>
<feature type="domain" description="Acyl-CoA thioesterase-like N-terminal HotDog" evidence="2">
    <location>
        <begin position="24"/>
        <end position="115"/>
    </location>
</feature>
<dbReference type="InterPro" id="IPR049450">
    <property type="entry name" value="ACOT8-like_C"/>
</dbReference>
<gene>
    <name evidence="4" type="ORF">LQ327_14740</name>
</gene>
<dbReference type="Pfam" id="PF20789">
    <property type="entry name" value="4HBT_3C"/>
    <property type="match status" value="1"/>
</dbReference>
<dbReference type="PANTHER" id="PTHR38110">
    <property type="entry name" value="CHROMOSOME 23, WHOLE GENOME SHOTGUN SEQUENCE"/>
    <property type="match status" value="1"/>
</dbReference>
<accession>A0ABS8P8Q5</accession>
<proteinExistence type="predicted"/>